<dbReference type="InterPro" id="IPR002100">
    <property type="entry name" value="TF_MADSbox"/>
</dbReference>
<evidence type="ECO:0000256" key="6">
    <source>
        <dbReference type="SAM" id="Coils"/>
    </source>
</evidence>
<dbReference type="CDD" id="cd00266">
    <property type="entry name" value="MADS_SRF_like"/>
    <property type="match status" value="1"/>
</dbReference>
<keyword evidence="3" id="KW-0238">DNA-binding</keyword>
<keyword evidence="5" id="KW-0539">Nucleus</keyword>
<dbReference type="PANTHER" id="PTHR11945">
    <property type="entry name" value="MADS BOX PROTEIN"/>
    <property type="match status" value="1"/>
</dbReference>
<dbReference type="SMART" id="SM00432">
    <property type="entry name" value="MADS"/>
    <property type="match status" value="1"/>
</dbReference>
<dbReference type="PANTHER" id="PTHR11945:SF521">
    <property type="entry name" value="AGAMOUS-LIKE 48-RELATED"/>
    <property type="match status" value="1"/>
</dbReference>
<reference evidence="8 9" key="1">
    <citation type="journal article" date="2019" name="Genome Biol. Evol.">
        <title>Insights into the evolution of the New World diploid cottons (Gossypium, subgenus Houzingenia) based on genome sequencing.</title>
        <authorList>
            <person name="Grover C.E."/>
            <person name="Arick M.A. 2nd"/>
            <person name="Thrash A."/>
            <person name="Conover J.L."/>
            <person name="Sanders W.S."/>
            <person name="Peterson D.G."/>
            <person name="Frelichowski J.E."/>
            <person name="Scheffler J.A."/>
            <person name="Scheffler B.E."/>
            <person name="Wendel J.F."/>
        </authorList>
    </citation>
    <scope>NUCLEOTIDE SEQUENCE [LARGE SCALE GENOMIC DNA]</scope>
    <source>
        <strain evidence="8">8</strain>
        <tissue evidence="8">Leaf</tissue>
    </source>
</reference>
<evidence type="ECO:0000256" key="3">
    <source>
        <dbReference type="ARBA" id="ARBA00023125"/>
    </source>
</evidence>
<accession>A0A7J9FN78</accession>
<organism evidence="8 9">
    <name type="scientific">Gossypium trilobum</name>
    <dbReference type="NCBI Taxonomy" id="34281"/>
    <lineage>
        <taxon>Eukaryota</taxon>
        <taxon>Viridiplantae</taxon>
        <taxon>Streptophyta</taxon>
        <taxon>Embryophyta</taxon>
        <taxon>Tracheophyta</taxon>
        <taxon>Spermatophyta</taxon>
        <taxon>Magnoliopsida</taxon>
        <taxon>eudicotyledons</taxon>
        <taxon>Gunneridae</taxon>
        <taxon>Pentapetalae</taxon>
        <taxon>rosids</taxon>
        <taxon>malvids</taxon>
        <taxon>Malvales</taxon>
        <taxon>Malvaceae</taxon>
        <taxon>Malvoideae</taxon>
        <taxon>Gossypium</taxon>
    </lineage>
</organism>
<dbReference type="GO" id="GO:0000978">
    <property type="term" value="F:RNA polymerase II cis-regulatory region sequence-specific DNA binding"/>
    <property type="evidence" value="ECO:0007669"/>
    <property type="project" value="TreeGrafter"/>
</dbReference>
<dbReference type="GO" id="GO:0046983">
    <property type="term" value="F:protein dimerization activity"/>
    <property type="evidence" value="ECO:0007669"/>
    <property type="project" value="InterPro"/>
</dbReference>
<dbReference type="InterPro" id="IPR033897">
    <property type="entry name" value="SRF-like_MADS-box"/>
</dbReference>
<protein>
    <recommendedName>
        <fullName evidence="7">MADS-box domain-containing protein</fullName>
    </recommendedName>
</protein>
<comment type="subcellular location">
    <subcellularLocation>
        <location evidence="1">Nucleus</location>
    </subcellularLocation>
</comment>
<evidence type="ECO:0000256" key="1">
    <source>
        <dbReference type="ARBA" id="ARBA00004123"/>
    </source>
</evidence>
<dbReference type="SUPFAM" id="SSF55455">
    <property type="entry name" value="SRF-like"/>
    <property type="match status" value="1"/>
</dbReference>
<sequence>MRRKKVMLARIPNDSARRACLKKRRLGLMKKMSELTILYGGNTYHVIYCPDESELILWSSHNEVQQKLDEYRKTHKLDQLKKMIKQLKKLQRRNNEVEMDHLMHQFEQGKGFDEFNNGELHGLIWLVEEKMEEIQKQHTIGDIVAQDNLGLLPGHTLGGKSDIGVPLYGYLRGTTTDMGQQLLGFKPFGSGAIENGLPRGSTIGSSTIFGAFGNNIRMGGNGEFRGAGKSFGLLKWKICFLVS</sequence>
<dbReference type="AlphaFoldDB" id="A0A7J9FN78"/>
<dbReference type="GO" id="GO:0000981">
    <property type="term" value="F:DNA-binding transcription factor activity, RNA polymerase II-specific"/>
    <property type="evidence" value="ECO:0007669"/>
    <property type="project" value="InterPro"/>
</dbReference>
<dbReference type="PROSITE" id="PS50066">
    <property type="entry name" value="MADS_BOX_2"/>
    <property type="match status" value="1"/>
</dbReference>
<dbReference type="InterPro" id="IPR036879">
    <property type="entry name" value="TF_MADSbox_sf"/>
</dbReference>
<evidence type="ECO:0000259" key="7">
    <source>
        <dbReference type="PROSITE" id="PS50066"/>
    </source>
</evidence>
<feature type="domain" description="MADS-box" evidence="7">
    <location>
        <begin position="1"/>
        <end position="48"/>
    </location>
</feature>
<dbReference type="Pfam" id="PF00319">
    <property type="entry name" value="SRF-TF"/>
    <property type="match status" value="1"/>
</dbReference>
<proteinExistence type="predicted"/>
<dbReference type="Proteomes" id="UP000593568">
    <property type="component" value="Unassembled WGS sequence"/>
</dbReference>
<evidence type="ECO:0000313" key="9">
    <source>
        <dbReference type="Proteomes" id="UP000593568"/>
    </source>
</evidence>
<evidence type="ECO:0000256" key="2">
    <source>
        <dbReference type="ARBA" id="ARBA00023015"/>
    </source>
</evidence>
<comment type="caution">
    <text evidence="8">The sequence shown here is derived from an EMBL/GenBank/DDBJ whole genome shotgun (WGS) entry which is preliminary data.</text>
</comment>
<keyword evidence="4" id="KW-0804">Transcription</keyword>
<evidence type="ECO:0000256" key="4">
    <source>
        <dbReference type="ARBA" id="ARBA00023163"/>
    </source>
</evidence>
<keyword evidence="9" id="KW-1185">Reference proteome</keyword>
<gene>
    <name evidence="8" type="ORF">Gotri_024981</name>
</gene>
<feature type="coiled-coil region" evidence="6">
    <location>
        <begin position="73"/>
        <end position="100"/>
    </location>
</feature>
<keyword evidence="6" id="KW-0175">Coiled coil</keyword>
<evidence type="ECO:0000313" key="8">
    <source>
        <dbReference type="EMBL" id="MBA0786760.1"/>
    </source>
</evidence>
<evidence type="ECO:0000256" key="5">
    <source>
        <dbReference type="ARBA" id="ARBA00023242"/>
    </source>
</evidence>
<dbReference type="Gene3D" id="3.40.1810.10">
    <property type="entry name" value="Transcription factor, MADS-box"/>
    <property type="match status" value="1"/>
</dbReference>
<name>A0A7J9FN78_9ROSI</name>
<dbReference type="GO" id="GO:0045944">
    <property type="term" value="P:positive regulation of transcription by RNA polymerase II"/>
    <property type="evidence" value="ECO:0007669"/>
    <property type="project" value="InterPro"/>
</dbReference>
<dbReference type="GO" id="GO:0005634">
    <property type="term" value="C:nucleus"/>
    <property type="evidence" value="ECO:0007669"/>
    <property type="project" value="UniProtKB-SubCell"/>
</dbReference>
<dbReference type="EMBL" id="JABEZW010224353">
    <property type="protein sequence ID" value="MBA0786760.1"/>
    <property type="molecule type" value="Genomic_DNA"/>
</dbReference>
<keyword evidence="2" id="KW-0805">Transcription regulation</keyword>
<dbReference type="PRINTS" id="PR00404">
    <property type="entry name" value="MADSDOMAIN"/>
</dbReference>